<dbReference type="Proteomes" id="UP000199309">
    <property type="component" value="Unassembled WGS sequence"/>
</dbReference>
<reference evidence="1 2" key="1">
    <citation type="submission" date="2016-10" db="EMBL/GenBank/DDBJ databases">
        <authorList>
            <person name="de Groot N.N."/>
        </authorList>
    </citation>
    <scope>NUCLEOTIDE SEQUENCE [LARGE SCALE GENOMIC DNA]</scope>
    <source>
        <strain evidence="1 2">DSM 16981</strain>
    </source>
</reference>
<dbReference type="AlphaFoldDB" id="A0A1G9QXF1"/>
<dbReference type="OrthoDB" id="1629754at2"/>
<dbReference type="RefSeq" id="WP_091647560.1">
    <property type="nucleotide sequence ID" value="NZ_FNHQ01000002.1"/>
</dbReference>
<protein>
    <recommendedName>
        <fullName evidence="3">DUF2313 domain-containing protein</fullName>
    </recommendedName>
</protein>
<name>A0A1G9QXF1_9FIRM</name>
<organism evidence="1 2">
    <name type="scientific">Megasphaera paucivorans</name>
    <dbReference type="NCBI Taxonomy" id="349095"/>
    <lineage>
        <taxon>Bacteria</taxon>
        <taxon>Bacillati</taxon>
        <taxon>Bacillota</taxon>
        <taxon>Negativicutes</taxon>
        <taxon>Veillonellales</taxon>
        <taxon>Veillonellaceae</taxon>
        <taxon>Megasphaera</taxon>
    </lineage>
</organism>
<gene>
    <name evidence="1" type="ORF">SAMN05660299_00307</name>
</gene>
<evidence type="ECO:0000313" key="2">
    <source>
        <dbReference type="Proteomes" id="UP000199309"/>
    </source>
</evidence>
<proteinExistence type="predicted"/>
<keyword evidence="2" id="KW-1185">Reference proteome</keyword>
<sequence length="180" mass="21143">MTFELLRTTPVNVLRYLPDFLAKDPIFKLSQETLSWEHEKGRLEIIDIAKQLFVSSATWGLDDWERNYDLSHGMNDTYDYRRNKLFEKMRGARTSTVDIINKIVQTYGSGYVEEHNDRYYFNVYTTCKDVGMLQEMRKQILMSRPAHLGINIYTGYSWNGHINFDGTYTYGSSNTEWSDG</sequence>
<accession>A0A1G9QXF1</accession>
<dbReference type="Pfam" id="PF10076">
    <property type="entry name" value="Phage_Mu_Gp48"/>
    <property type="match status" value="1"/>
</dbReference>
<evidence type="ECO:0000313" key="1">
    <source>
        <dbReference type="EMBL" id="SDM15277.1"/>
    </source>
</evidence>
<dbReference type="STRING" id="349095.SAMN05660299_00307"/>
<dbReference type="InterPro" id="IPR018755">
    <property type="entry name" value="Phage_Mu_Gp48"/>
</dbReference>
<dbReference type="EMBL" id="FNHQ01000002">
    <property type="protein sequence ID" value="SDM15277.1"/>
    <property type="molecule type" value="Genomic_DNA"/>
</dbReference>
<evidence type="ECO:0008006" key="3">
    <source>
        <dbReference type="Google" id="ProtNLM"/>
    </source>
</evidence>